<accession>A0A5Q3Q0V8</accession>
<keyword evidence="3" id="KW-1185">Reference proteome</keyword>
<dbReference type="KEGG" id="sace:GIY23_00530"/>
<evidence type="ECO:0000313" key="2">
    <source>
        <dbReference type="EMBL" id="QGK68258.1"/>
    </source>
</evidence>
<evidence type="ECO:0000313" key="3">
    <source>
        <dbReference type="Proteomes" id="UP000371041"/>
    </source>
</evidence>
<dbReference type="EMBL" id="CP045929">
    <property type="protein sequence ID" value="QGK68258.1"/>
    <property type="molecule type" value="Genomic_DNA"/>
</dbReference>
<gene>
    <name evidence="2" type="ORF">GIY23_00530</name>
</gene>
<keyword evidence="1" id="KW-1133">Transmembrane helix</keyword>
<dbReference type="AlphaFoldDB" id="A0A5Q3Q0V8"/>
<keyword evidence="1" id="KW-0472">Membrane</keyword>
<protein>
    <submittedName>
        <fullName evidence="2">Uncharacterized protein</fullName>
    </submittedName>
</protein>
<keyword evidence="1" id="KW-0812">Transmembrane</keyword>
<reference evidence="3" key="1">
    <citation type="submission" date="2019-11" db="EMBL/GenBank/DDBJ databases">
        <title>The complete genome sequence of Saccharopolyspora sp. E2A.</title>
        <authorList>
            <person name="Zhang G."/>
        </authorList>
    </citation>
    <scope>NUCLEOTIDE SEQUENCE [LARGE SCALE GENOMIC DNA]</scope>
    <source>
        <strain evidence="3">E2A</strain>
    </source>
</reference>
<feature type="transmembrane region" description="Helical" evidence="1">
    <location>
        <begin position="39"/>
        <end position="57"/>
    </location>
</feature>
<evidence type="ECO:0000256" key="1">
    <source>
        <dbReference type="SAM" id="Phobius"/>
    </source>
</evidence>
<dbReference type="RefSeq" id="WP_154074867.1">
    <property type="nucleotide sequence ID" value="NZ_CP045929.1"/>
</dbReference>
<dbReference type="Proteomes" id="UP000371041">
    <property type="component" value="Chromosome"/>
</dbReference>
<sequence>MIIDMLAAVLTSPLLFGVALTSAGAGVLALLPLRDGTGLHTGSAVGAIPALRLIRLVKRRERHRESARRQVEFARWNRKRHPGVFHRDVVLPHRFGEIELGTWFAHARCGAPATWSRG</sequence>
<proteinExistence type="predicted"/>
<name>A0A5Q3Q0V8_9PSEU</name>
<organism evidence="2 3">
    <name type="scientific">Allosaccharopolyspora coralli</name>
    <dbReference type="NCBI Taxonomy" id="2665642"/>
    <lineage>
        <taxon>Bacteria</taxon>
        <taxon>Bacillati</taxon>
        <taxon>Actinomycetota</taxon>
        <taxon>Actinomycetes</taxon>
        <taxon>Pseudonocardiales</taxon>
        <taxon>Pseudonocardiaceae</taxon>
        <taxon>Allosaccharopolyspora</taxon>
    </lineage>
</organism>